<organism evidence="9 10">
    <name type="scientific">Chytriomyces confervae</name>
    <dbReference type="NCBI Taxonomy" id="246404"/>
    <lineage>
        <taxon>Eukaryota</taxon>
        <taxon>Fungi</taxon>
        <taxon>Fungi incertae sedis</taxon>
        <taxon>Chytridiomycota</taxon>
        <taxon>Chytridiomycota incertae sedis</taxon>
        <taxon>Chytridiomycetes</taxon>
        <taxon>Chytridiales</taxon>
        <taxon>Chytriomycetaceae</taxon>
        <taxon>Chytriomyces</taxon>
    </lineage>
</organism>
<dbReference type="STRING" id="246404.A0A507ELL4"/>
<dbReference type="Proteomes" id="UP000320333">
    <property type="component" value="Unassembled WGS sequence"/>
</dbReference>
<keyword evidence="4 6" id="KW-0235">DNA replication</keyword>
<comment type="similarity">
    <text evidence="2 6">Belongs to the GINS3/PSF3 family.</text>
</comment>
<dbReference type="GO" id="GO:1902975">
    <property type="term" value="P:mitotic DNA replication initiation"/>
    <property type="evidence" value="ECO:0007669"/>
    <property type="project" value="TreeGrafter"/>
</dbReference>
<dbReference type="SUPFAM" id="SSF158573">
    <property type="entry name" value="GINS helical bundle-like"/>
    <property type="match status" value="1"/>
</dbReference>
<dbReference type="InterPro" id="IPR021151">
    <property type="entry name" value="GINS_A"/>
</dbReference>
<dbReference type="Pfam" id="PF22466">
    <property type="entry name" value="PSF3_N"/>
    <property type="match status" value="1"/>
</dbReference>
<protein>
    <recommendedName>
        <fullName evidence="3 6">DNA replication complex GINS protein PSF3</fullName>
    </recommendedName>
</protein>
<accession>A0A507ELL4</accession>
<evidence type="ECO:0000256" key="2">
    <source>
        <dbReference type="ARBA" id="ARBA00006343"/>
    </source>
</evidence>
<dbReference type="InterPro" id="IPR010492">
    <property type="entry name" value="GINS_Psf3"/>
</dbReference>
<name>A0A507ELL4_9FUNG</name>
<dbReference type="GO" id="GO:0000811">
    <property type="term" value="C:GINS complex"/>
    <property type="evidence" value="ECO:0007669"/>
    <property type="project" value="UniProtKB-UniRule"/>
</dbReference>
<evidence type="ECO:0000256" key="5">
    <source>
        <dbReference type="ARBA" id="ARBA00023242"/>
    </source>
</evidence>
<dbReference type="EMBL" id="QEAP01000563">
    <property type="protein sequence ID" value="TPX64108.1"/>
    <property type="molecule type" value="Genomic_DNA"/>
</dbReference>
<evidence type="ECO:0000313" key="10">
    <source>
        <dbReference type="Proteomes" id="UP000320333"/>
    </source>
</evidence>
<dbReference type="SUPFAM" id="SSF160059">
    <property type="entry name" value="PriA/YqbF domain"/>
    <property type="match status" value="1"/>
</dbReference>
<dbReference type="InterPro" id="IPR055221">
    <property type="entry name" value="PSF3_N"/>
</dbReference>
<keyword evidence="5 6" id="KW-0539">Nucleus</keyword>
<gene>
    <name evidence="9" type="ORF">CcCBS67573_g08491</name>
</gene>
<comment type="caution">
    <text evidence="9">The sequence shown here is derived from an EMBL/GenBank/DDBJ whole genome shotgun (WGS) entry which is preliminary data.</text>
</comment>
<evidence type="ECO:0000259" key="8">
    <source>
        <dbReference type="Pfam" id="PF22466"/>
    </source>
</evidence>
<dbReference type="CDD" id="cd11713">
    <property type="entry name" value="GINS_A_psf3"/>
    <property type="match status" value="1"/>
</dbReference>
<comment type="function">
    <text evidence="6">The GINS complex plays an essential role in the initiation of DNA replication.</text>
</comment>
<evidence type="ECO:0000256" key="1">
    <source>
        <dbReference type="ARBA" id="ARBA00004123"/>
    </source>
</evidence>
<evidence type="ECO:0000256" key="4">
    <source>
        <dbReference type="ARBA" id="ARBA00022705"/>
    </source>
</evidence>
<evidence type="ECO:0000256" key="6">
    <source>
        <dbReference type="RuleBase" id="RU367161"/>
    </source>
</evidence>
<reference evidence="9 10" key="1">
    <citation type="journal article" date="2019" name="Sci. Rep.">
        <title>Comparative genomics of chytrid fungi reveal insights into the obligate biotrophic and pathogenic lifestyle of Synchytrium endobioticum.</title>
        <authorList>
            <person name="van de Vossenberg B.T.L.H."/>
            <person name="Warris S."/>
            <person name="Nguyen H.D.T."/>
            <person name="van Gent-Pelzer M.P.E."/>
            <person name="Joly D.L."/>
            <person name="van de Geest H.C."/>
            <person name="Bonants P.J.M."/>
            <person name="Smith D.S."/>
            <person name="Levesque C.A."/>
            <person name="van der Lee T.A.J."/>
        </authorList>
    </citation>
    <scope>NUCLEOTIDE SEQUENCE [LARGE SCALE GENOMIC DNA]</scope>
    <source>
        <strain evidence="9 10">CBS 675.73</strain>
    </source>
</reference>
<dbReference type="InterPro" id="IPR036224">
    <property type="entry name" value="GINS_bundle-like_dom_sf"/>
</dbReference>
<feature type="domain" description="DNA replication complex GINS protein PSF3 N-terminal" evidence="8">
    <location>
        <begin position="6"/>
        <end position="56"/>
    </location>
</feature>
<evidence type="ECO:0000256" key="3">
    <source>
        <dbReference type="ARBA" id="ARBA00015140"/>
    </source>
</evidence>
<dbReference type="Pfam" id="PF05916">
    <property type="entry name" value="Sld5"/>
    <property type="match status" value="1"/>
</dbReference>
<keyword evidence="10" id="KW-1185">Reference proteome</keyword>
<dbReference type="PANTHER" id="PTHR22768:SF0">
    <property type="entry name" value="DNA REPLICATION COMPLEX GINS PROTEIN PSF3"/>
    <property type="match status" value="1"/>
</dbReference>
<dbReference type="Gene3D" id="1.20.58.2050">
    <property type="match status" value="1"/>
</dbReference>
<dbReference type="InterPro" id="IPR038437">
    <property type="entry name" value="GINS_Psf3_sf"/>
</dbReference>
<comment type="subunit">
    <text evidence="6">Component of the GINS complex.</text>
</comment>
<dbReference type="CDD" id="cd21693">
    <property type="entry name" value="GINS_B_Psf3"/>
    <property type="match status" value="1"/>
</dbReference>
<dbReference type="OrthoDB" id="10251744at2759"/>
<dbReference type="PANTHER" id="PTHR22768">
    <property type="entry name" value="DNA REPLICATION COMPLEX GINS PROTEIN PSF3"/>
    <property type="match status" value="1"/>
</dbReference>
<evidence type="ECO:0000313" key="9">
    <source>
        <dbReference type="EMBL" id="TPX64108.1"/>
    </source>
</evidence>
<proteinExistence type="inferred from homology"/>
<sequence length="178" mass="20000">MADSFWDIDHVLAEQQKIPCFVALDVPGYGFLDGNSSENLCKNTRIELPFWMVTPLIAAEQVELEYPHCFARRALDDVATSAVSVNLHGLCPFFFLFGVKFVNLIEDANLGNVLADAFSQRIAEIMQYSQSGRSYSKFISTLDDTEKQRILQQDSEVGQRTLLWRQDPNSASTSTSAH</sequence>
<evidence type="ECO:0000259" key="7">
    <source>
        <dbReference type="Pfam" id="PF05916"/>
    </source>
</evidence>
<comment type="subcellular location">
    <subcellularLocation>
        <location evidence="1 6">Nucleus</location>
    </subcellularLocation>
</comment>
<dbReference type="AlphaFoldDB" id="A0A507ELL4"/>
<feature type="domain" description="GINS subunit" evidence="7">
    <location>
        <begin position="75"/>
        <end position="148"/>
    </location>
</feature>